<dbReference type="InterPro" id="IPR000832">
    <property type="entry name" value="GPCR_2_secretin-like"/>
</dbReference>
<keyword evidence="8" id="KW-1185">Reference proteome</keyword>
<sequence length="815" mass="94103">MLPETIALQLALLFLRLDTTISIQKSNTRWEIANDPKLQQMRQIAQLHQLKTNNTKSLHVFCLDSIENKAKCPILAAHNTTSNIIAMFAEIQITEETSDEYYSFYALHFIYNKYIYRRMQNDNKQIYSALEWLTYAADQREVLENIYSHMNSKTNAIIINVWNPLTTDIVGFGVYKNIRSDNFPFHIVYGNHTSANVTDQKIIGCISQNHIHTITANLSQQAKSDFCVLMLFFYNEYEIEDSSSIIGISIPNYCRDTGFPVLSIYTELWNNWTDFGIFSISNMMRPICLLEPISYFGYEVSLNRYYESFETINYCMPTTLKIDSYKFSFDIVPNYIPIYPEPICIDDELKLIQVDCSDSGLSFFHKAHNLKHIPHLVTNQTASLCKTMAKCVFQENFRSVIPLNTNTTYIDIYLYFWSMCHPSISFESAVTLLEKGMELLKVQADHSLLLIHLAGLLIIFARTFGIGYTGPIVKRSAFTMQNIVNGDQHGLILYENKTVKSLLLRNGTNEFYVDNSVEAIVQLSHVHNKPKMQNSLSITSFIITDDYYYSDTNLTKTKLLAIYSQSMGVSGPIRVYLKITTTNSAGGYWHTIYLEQYEMLLVFITGSTENVCDPPNKWKIISRYIHGGRFHSLITKTPKTVSLDIFSQLSIMLNPSARRNYFQHVEILTIIKFITSSLSIFGIICMFLTSLLFKNWFKLRIYSNQLAISLLIQQIFFLLKANLLNHIAYVFFYYSILTQFIWMVFVGYVQYVKFIKVFGYSQFNILKSLTLGWGIPTVITVASTILYRDCLKCQFCAKNDEIFLYCNHSCIDHIV</sequence>
<dbReference type="PANTHER" id="PTHR12011">
    <property type="entry name" value="ADHESION G-PROTEIN COUPLED RECEPTOR"/>
    <property type="match status" value="1"/>
</dbReference>
<name>A0AAW1K437_POPJA</name>
<evidence type="ECO:0000256" key="6">
    <source>
        <dbReference type="SAM" id="SignalP"/>
    </source>
</evidence>
<evidence type="ECO:0000313" key="7">
    <source>
        <dbReference type="EMBL" id="KAK9712680.1"/>
    </source>
</evidence>
<feature type="transmembrane region" description="Helical" evidence="5">
    <location>
        <begin position="731"/>
        <end position="751"/>
    </location>
</feature>
<keyword evidence="6" id="KW-0732">Signal</keyword>
<dbReference type="PANTHER" id="PTHR12011:SF347">
    <property type="entry name" value="FI21270P1-RELATED"/>
    <property type="match status" value="1"/>
</dbReference>
<feature type="signal peptide" evidence="6">
    <location>
        <begin position="1"/>
        <end position="22"/>
    </location>
</feature>
<gene>
    <name evidence="7" type="ORF">QE152_g24761</name>
</gene>
<feature type="transmembrane region" description="Helical" evidence="5">
    <location>
        <begin position="449"/>
        <end position="470"/>
    </location>
</feature>
<protein>
    <submittedName>
        <fullName evidence="7">7 transmembrane receptor (Secretin family)</fullName>
    </submittedName>
</protein>
<keyword evidence="4 5" id="KW-0472">Membrane</keyword>
<keyword evidence="3 5" id="KW-1133">Transmembrane helix</keyword>
<dbReference type="Proteomes" id="UP001458880">
    <property type="component" value="Unassembled WGS sequence"/>
</dbReference>
<feature type="transmembrane region" description="Helical" evidence="5">
    <location>
        <begin position="667"/>
        <end position="693"/>
    </location>
</feature>
<evidence type="ECO:0000256" key="3">
    <source>
        <dbReference type="ARBA" id="ARBA00022989"/>
    </source>
</evidence>
<dbReference type="EMBL" id="JASPKY010000259">
    <property type="protein sequence ID" value="KAK9712680.1"/>
    <property type="molecule type" value="Genomic_DNA"/>
</dbReference>
<accession>A0AAW1K437</accession>
<evidence type="ECO:0000256" key="1">
    <source>
        <dbReference type="ARBA" id="ARBA00004141"/>
    </source>
</evidence>
<dbReference type="AlphaFoldDB" id="A0AAW1K437"/>
<dbReference type="GO" id="GO:0004930">
    <property type="term" value="F:G protein-coupled receptor activity"/>
    <property type="evidence" value="ECO:0007669"/>
    <property type="project" value="InterPro"/>
</dbReference>
<dbReference type="Gene3D" id="1.20.1070.10">
    <property type="entry name" value="Rhodopsin 7-helix transmembrane proteins"/>
    <property type="match status" value="1"/>
</dbReference>
<dbReference type="Pfam" id="PF00002">
    <property type="entry name" value="7tm_2"/>
    <property type="match status" value="1"/>
</dbReference>
<feature type="chain" id="PRO_5043351444" evidence="6">
    <location>
        <begin position="23"/>
        <end position="815"/>
    </location>
</feature>
<comment type="caution">
    <text evidence="7">The sequence shown here is derived from an EMBL/GenBank/DDBJ whole genome shotgun (WGS) entry which is preliminary data.</text>
</comment>
<reference evidence="7 8" key="1">
    <citation type="journal article" date="2024" name="BMC Genomics">
        <title>De novo assembly and annotation of Popillia japonica's genome with initial clues to its potential as an invasive pest.</title>
        <authorList>
            <person name="Cucini C."/>
            <person name="Boschi S."/>
            <person name="Funari R."/>
            <person name="Cardaioli E."/>
            <person name="Iannotti N."/>
            <person name="Marturano G."/>
            <person name="Paoli F."/>
            <person name="Bruttini M."/>
            <person name="Carapelli A."/>
            <person name="Frati F."/>
            <person name="Nardi F."/>
        </authorList>
    </citation>
    <scope>NUCLEOTIDE SEQUENCE [LARGE SCALE GENOMIC DNA]</scope>
    <source>
        <strain evidence="7">DMR45628</strain>
    </source>
</reference>
<keyword evidence="2 5" id="KW-0812">Transmembrane</keyword>
<evidence type="ECO:0000313" key="8">
    <source>
        <dbReference type="Proteomes" id="UP001458880"/>
    </source>
</evidence>
<feature type="transmembrane region" description="Helical" evidence="5">
    <location>
        <begin position="699"/>
        <end position="719"/>
    </location>
</feature>
<proteinExistence type="predicted"/>
<feature type="transmembrane region" description="Helical" evidence="5">
    <location>
        <begin position="771"/>
        <end position="788"/>
    </location>
</feature>
<organism evidence="7 8">
    <name type="scientific">Popillia japonica</name>
    <name type="common">Japanese beetle</name>
    <dbReference type="NCBI Taxonomy" id="7064"/>
    <lineage>
        <taxon>Eukaryota</taxon>
        <taxon>Metazoa</taxon>
        <taxon>Ecdysozoa</taxon>
        <taxon>Arthropoda</taxon>
        <taxon>Hexapoda</taxon>
        <taxon>Insecta</taxon>
        <taxon>Pterygota</taxon>
        <taxon>Neoptera</taxon>
        <taxon>Endopterygota</taxon>
        <taxon>Coleoptera</taxon>
        <taxon>Polyphaga</taxon>
        <taxon>Scarabaeiformia</taxon>
        <taxon>Scarabaeidae</taxon>
        <taxon>Rutelinae</taxon>
        <taxon>Popillia</taxon>
    </lineage>
</organism>
<comment type="subcellular location">
    <subcellularLocation>
        <location evidence="1">Membrane</location>
        <topology evidence="1">Multi-pass membrane protein</topology>
    </subcellularLocation>
</comment>
<dbReference type="GO" id="GO:0005886">
    <property type="term" value="C:plasma membrane"/>
    <property type="evidence" value="ECO:0007669"/>
    <property type="project" value="TreeGrafter"/>
</dbReference>
<evidence type="ECO:0000256" key="4">
    <source>
        <dbReference type="ARBA" id="ARBA00023136"/>
    </source>
</evidence>
<evidence type="ECO:0000256" key="5">
    <source>
        <dbReference type="SAM" id="Phobius"/>
    </source>
</evidence>
<keyword evidence="7" id="KW-0675">Receptor</keyword>
<evidence type="ECO:0000256" key="2">
    <source>
        <dbReference type="ARBA" id="ARBA00022692"/>
    </source>
</evidence>